<dbReference type="PANTHER" id="PTHR21431:SF0">
    <property type="entry name" value="PREFOLDIN SUBUNIT 6"/>
    <property type="match status" value="1"/>
</dbReference>
<dbReference type="SUPFAM" id="SSF46579">
    <property type="entry name" value="Prefoldin"/>
    <property type="match status" value="1"/>
</dbReference>
<keyword evidence="3" id="KW-0143">Chaperone</keyword>
<protein>
    <recommendedName>
        <fullName evidence="5">Probable prefoldin subunit 6</fullName>
    </recommendedName>
</protein>
<dbReference type="GO" id="GO:0006457">
    <property type="term" value="P:protein folding"/>
    <property type="evidence" value="ECO:0007669"/>
    <property type="project" value="InterPro"/>
</dbReference>
<dbReference type="CDD" id="cd23161">
    <property type="entry name" value="Prefoldin_6"/>
    <property type="match status" value="1"/>
</dbReference>
<evidence type="ECO:0000256" key="5">
    <source>
        <dbReference type="ARBA" id="ARBA00072592"/>
    </source>
</evidence>
<dbReference type="GO" id="GO:0051131">
    <property type="term" value="P:chaperone-mediated protein complex assembly"/>
    <property type="evidence" value="ECO:0007669"/>
    <property type="project" value="TreeGrafter"/>
</dbReference>
<dbReference type="InterPro" id="IPR009053">
    <property type="entry name" value="Prefoldin"/>
</dbReference>
<comment type="function">
    <text evidence="4">Binds specifically to cytosolic chaperonin (c-CPN) and transfers target proteins to it. Binds to nascent polypeptide chain and promotes folding in an environment in which there are many competing pathways for nonnative proteins. Required for positioning of the mitotic spindle.</text>
</comment>
<sequence>MRTVAKKVLFKFYRSASAPPAHRRWNLCLDMQKFIRGRQQLEAQLTENNIVKDELDRLKSEANVFKMIGPALVKQDLSEAKQTVAKRIEYINGEITRHEQILKDFEKKQDAQKETLNKLQQQLQQAQVKAAIKS</sequence>
<keyword evidence="6" id="KW-0175">Coiled coil</keyword>
<organism evidence="7 8">
    <name type="scientific">Romanomermis culicivorax</name>
    <name type="common">Nematode worm</name>
    <dbReference type="NCBI Taxonomy" id="13658"/>
    <lineage>
        <taxon>Eukaryota</taxon>
        <taxon>Metazoa</taxon>
        <taxon>Ecdysozoa</taxon>
        <taxon>Nematoda</taxon>
        <taxon>Enoplea</taxon>
        <taxon>Dorylaimia</taxon>
        <taxon>Mermithida</taxon>
        <taxon>Mermithoidea</taxon>
        <taxon>Mermithidae</taxon>
        <taxon>Romanomermis</taxon>
    </lineage>
</organism>
<evidence type="ECO:0000256" key="2">
    <source>
        <dbReference type="ARBA" id="ARBA00011695"/>
    </source>
</evidence>
<dbReference type="Pfam" id="PF01920">
    <property type="entry name" value="Prefoldin_2"/>
    <property type="match status" value="1"/>
</dbReference>
<dbReference type="GO" id="GO:0051082">
    <property type="term" value="F:unfolded protein binding"/>
    <property type="evidence" value="ECO:0007669"/>
    <property type="project" value="InterPro"/>
</dbReference>
<comment type="similarity">
    <text evidence="1">Belongs to the prefoldin subunit beta family.</text>
</comment>
<dbReference type="InterPro" id="IPR002777">
    <property type="entry name" value="PFD_beta-like"/>
</dbReference>
<reference evidence="8" key="1">
    <citation type="submission" date="2022-11" db="UniProtKB">
        <authorList>
            <consortium name="WormBaseParasite"/>
        </authorList>
    </citation>
    <scope>IDENTIFICATION</scope>
</reference>
<dbReference type="GO" id="GO:0005737">
    <property type="term" value="C:cytoplasm"/>
    <property type="evidence" value="ECO:0007669"/>
    <property type="project" value="TreeGrafter"/>
</dbReference>
<proteinExistence type="inferred from homology"/>
<evidence type="ECO:0000313" key="7">
    <source>
        <dbReference type="Proteomes" id="UP000887565"/>
    </source>
</evidence>
<keyword evidence="7" id="KW-1185">Reference proteome</keyword>
<dbReference type="Gene3D" id="1.10.287.370">
    <property type="match status" value="1"/>
</dbReference>
<evidence type="ECO:0000256" key="1">
    <source>
        <dbReference type="ARBA" id="ARBA00008045"/>
    </source>
</evidence>
<feature type="coiled-coil region" evidence="6">
    <location>
        <begin position="102"/>
        <end position="129"/>
    </location>
</feature>
<evidence type="ECO:0000256" key="6">
    <source>
        <dbReference type="SAM" id="Coils"/>
    </source>
</evidence>
<dbReference type="GO" id="GO:0016272">
    <property type="term" value="C:prefoldin complex"/>
    <property type="evidence" value="ECO:0007669"/>
    <property type="project" value="InterPro"/>
</dbReference>
<evidence type="ECO:0000313" key="8">
    <source>
        <dbReference type="WBParaSite" id="nRc.2.0.1.t08022-RA"/>
    </source>
</evidence>
<comment type="subunit">
    <text evidence="2">Heterohexamer of two PFD-alpha type and four PFD-beta type subunits.</text>
</comment>
<name>A0A915I1K6_ROMCU</name>
<dbReference type="FunFam" id="1.10.287.370:FF:000003">
    <property type="entry name" value="Prefoldin subunit 6"/>
    <property type="match status" value="1"/>
</dbReference>
<dbReference type="Proteomes" id="UP000887565">
    <property type="component" value="Unplaced"/>
</dbReference>
<dbReference type="AlphaFoldDB" id="A0A915I1K6"/>
<dbReference type="WBParaSite" id="nRc.2.0.1.t08022-RA">
    <property type="protein sequence ID" value="nRc.2.0.1.t08022-RA"/>
    <property type="gene ID" value="nRc.2.0.1.g08022"/>
</dbReference>
<evidence type="ECO:0000256" key="3">
    <source>
        <dbReference type="ARBA" id="ARBA00023186"/>
    </source>
</evidence>
<accession>A0A915I1K6</accession>
<dbReference type="GO" id="GO:0051087">
    <property type="term" value="F:protein-folding chaperone binding"/>
    <property type="evidence" value="ECO:0007669"/>
    <property type="project" value="TreeGrafter"/>
</dbReference>
<evidence type="ECO:0000256" key="4">
    <source>
        <dbReference type="ARBA" id="ARBA00058726"/>
    </source>
</evidence>
<dbReference type="PANTHER" id="PTHR21431">
    <property type="entry name" value="PREFOLDIN SUBUNIT 6"/>
    <property type="match status" value="1"/>
</dbReference>
<dbReference type="OMA" id="VQTEFAQ"/>